<evidence type="ECO:0000256" key="8">
    <source>
        <dbReference type="HAMAP-Rule" id="MF_00534"/>
    </source>
</evidence>
<keyword evidence="5 8" id="KW-0067">ATP-binding</keyword>
<sequence length="430" mass="49149">MKITIKDASKFVDQEVTIGGWLASKRSSGKIAFLQIRDGSGFIQGVVVKAEVGEDIFARAKSVSQESSLYVTGIIQKDERSPFGFELQVKDIEIIHESLDYPITPKAHGPEFLMDNRHLWLRSKRQHAVMKIRNEIIRATYEFFNEEGFVKVDPPILTGSAPEGTSELFATKYFDEDAYLSQSGQLYMEAAAMALGKVFSFGPTFRAEKSKTRRHLIEFWMIEPEMAFIEFKENLEVQEKFVSSIIQSVLKNCDLELNTLGRDTSKLEQIQAPFPRITYDEAIKFLHEQGFDDIQWGDDFGAPHETAIAESYDKPVFITHYPTKIKPFYMQPDPDREEVVLCADLIAPEGYGEIIGGSERIHDQELLEQRINEHGLSEDAYKWYMELRKYGSVPHSGFGLGLERTVAWISGVEHVRETIPFPRLLNRLYP</sequence>
<evidence type="ECO:0000256" key="6">
    <source>
        <dbReference type="ARBA" id="ARBA00022917"/>
    </source>
</evidence>
<evidence type="ECO:0000256" key="5">
    <source>
        <dbReference type="ARBA" id="ARBA00022840"/>
    </source>
</evidence>
<dbReference type="SUPFAM" id="SSF50249">
    <property type="entry name" value="Nucleic acid-binding proteins"/>
    <property type="match status" value="1"/>
</dbReference>
<feature type="domain" description="Aminoacyl-transfer RNA synthetases class-II family profile" evidence="9">
    <location>
        <begin position="130"/>
        <end position="430"/>
    </location>
</feature>
<comment type="subunit">
    <text evidence="8">Homodimer.</text>
</comment>
<dbReference type="InterPro" id="IPR012340">
    <property type="entry name" value="NA-bd_OB-fold"/>
</dbReference>
<dbReference type="NCBIfam" id="NF003483">
    <property type="entry name" value="PRK05159.1"/>
    <property type="match status" value="1"/>
</dbReference>
<evidence type="ECO:0000259" key="9">
    <source>
        <dbReference type="PROSITE" id="PS50862"/>
    </source>
</evidence>
<dbReference type="GO" id="GO:0005524">
    <property type="term" value="F:ATP binding"/>
    <property type="evidence" value="ECO:0007669"/>
    <property type="project" value="UniProtKB-UniRule"/>
</dbReference>
<keyword evidence="7 8" id="KW-0030">Aminoacyl-tRNA synthetase</keyword>
<evidence type="ECO:0000256" key="4">
    <source>
        <dbReference type="ARBA" id="ARBA00022741"/>
    </source>
</evidence>
<dbReference type="CDD" id="cd04323">
    <property type="entry name" value="AsnRS_cyto_like_N"/>
    <property type="match status" value="1"/>
</dbReference>
<dbReference type="GO" id="GO:0003676">
    <property type="term" value="F:nucleic acid binding"/>
    <property type="evidence" value="ECO:0007669"/>
    <property type="project" value="InterPro"/>
</dbReference>
<dbReference type="SUPFAM" id="SSF55681">
    <property type="entry name" value="Class II aaRS and biotin synthetases"/>
    <property type="match status" value="1"/>
</dbReference>
<dbReference type="NCBIfam" id="NF003037">
    <property type="entry name" value="PRK03932.1"/>
    <property type="match status" value="1"/>
</dbReference>
<dbReference type="InterPro" id="IPR004364">
    <property type="entry name" value="Aa-tRNA-synt_II"/>
</dbReference>
<keyword evidence="11" id="KW-1185">Reference proteome</keyword>
<dbReference type="InterPro" id="IPR002312">
    <property type="entry name" value="Asp/Asn-tRNA-synth_IIb"/>
</dbReference>
<dbReference type="GO" id="GO:0005737">
    <property type="term" value="C:cytoplasm"/>
    <property type="evidence" value="ECO:0007669"/>
    <property type="project" value="UniProtKB-SubCell"/>
</dbReference>
<dbReference type="EMBL" id="JARNBH010000016">
    <property type="protein sequence ID" value="MEC0274721.1"/>
    <property type="molecule type" value="Genomic_DNA"/>
</dbReference>
<protein>
    <recommendedName>
        <fullName evidence="8">Asparagine--tRNA ligase</fullName>
        <ecNumber evidence="8">6.1.1.22</ecNumber>
    </recommendedName>
    <alternativeName>
        <fullName evidence="8">Asparaginyl-tRNA synthetase</fullName>
        <shortName evidence="8">AsnRS</shortName>
    </alternativeName>
</protein>
<dbReference type="RefSeq" id="WP_367407244.1">
    <property type="nucleotide sequence ID" value="NZ_JARNBG010000028.1"/>
</dbReference>
<dbReference type="InterPro" id="IPR006195">
    <property type="entry name" value="aa-tRNA-synth_II"/>
</dbReference>
<dbReference type="PRINTS" id="PR01042">
    <property type="entry name" value="TRNASYNTHASP"/>
</dbReference>
<evidence type="ECO:0000256" key="3">
    <source>
        <dbReference type="ARBA" id="ARBA00022598"/>
    </source>
</evidence>
<gene>
    <name evidence="8 10" type="primary">asnS</name>
    <name evidence="10" type="ORF">P4706_16840</name>
</gene>
<dbReference type="PANTHER" id="PTHR22594:SF34">
    <property type="entry name" value="ASPARAGINE--TRNA LIGASE, MITOCHONDRIAL-RELATED"/>
    <property type="match status" value="1"/>
</dbReference>
<dbReference type="Gene3D" id="2.40.50.140">
    <property type="entry name" value="Nucleic acid-binding proteins"/>
    <property type="match status" value="1"/>
</dbReference>
<dbReference type="PANTHER" id="PTHR22594">
    <property type="entry name" value="ASPARTYL/LYSYL-TRNA SYNTHETASE"/>
    <property type="match status" value="1"/>
</dbReference>
<dbReference type="EC" id="6.1.1.22" evidence="8"/>
<comment type="caution">
    <text evidence="10">The sequence shown here is derived from an EMBL/GenBank/DDBJ whole genome shotgun (WGS) entry which is preliminary data.</text>
</comment>
<dbReference type="Gene3D" id="3.30.930.10">
    <property type="entry name" value="Bira Bifunctional Protein, Domain 2"/>
    <property type="match status" value="1"/>
</dbReference>
<comment type="catalytic activity">
    <reaction evidence="8">
        <text>tRNA(Asn) + L-asparagine + ATP = L-asparaginyl-tRNA(Asn) + AMP + diphosphate + H(+)</text>
        <dbReference type="Rhea" id="RHEA:11180"/>
        <dbReference type="Rhea" id="RHEA-COMP:9659"/>
        <dbReference type="Rhea" id="RHEA-COMP:9674"/>
        <dbReference type="ChEBI" id="CHEBI:15378"/>
        <dbReference type="ChEBI" id="CHEBI:30616"/>
        <dbReference type="ChEBI" id="CHEBI:33019"/>
        <dbReference type="ChEBI" id="CHEBI:58048"/>
        <dbReference type="ChEBI" id="CHEBI:78442"/>
        <dbReference type="ChEBI" id="CHEBI:78515"/>
        <dbReference type="ChEBI" id="CHEBI:456215"/>
        <dbReference type="EC" id="6.1.1.22"/>
    </reaction>
</comment>
<dbReference type="HAMAP" id="MF_00534">
    <property type="entry name" value="Asn_tRNA_synth"/>
    <property type="match status" value="1"/>
</dbReference>
<dbReference type="CDD" id="cd00776">
    <property type="entry name" value="AsxRS_core"/>
    <property type="match status" value="1"/>
</dbReference>
<keyword evidence="6 8" id="KW-0648">Protein biosynthesis</keyword>
<evidence type="ECO:0000313" key="11">
    <source>
        <dbReference type="Proteomes" id="UP001307168"/>
    </source>
</evidence>
<dbReference type="Pfam" id="PF01336">
    <property type="entry name" value="tRNA_anti-codon"/>
    <property type="match status" value="1"/>
</dbReference>
<dbReference type="GO" id="GO:0004816">
    <property type="term" value="F:asparagine-tRNA ligase activity"/>
    <property type="evidence" value="ECO:0007669"/>
    <property type="project" value="UniProtKB-UniRule"/>
</dbReference>
<evidence type="ECO:0000256" key="1">
    <source>
        <dbReference type="ARBA" id="ARBA00008226"/>
    </source>
</evidence>
<dbReference type="GO" id="GO:0016740">
    <property type="term" value="F:transferase activity"/>
    <property type="evidence" value="ECO:0007669"/>
    <property type="project" value="UniProtKB-ARBA"/>
</dbReference>
<dbReference type="Proteomes" id="UP001307168">
    <property type="component" value="Unassembled WGS sequence"/>
</dbReference>
<keyword evidence="3 8" id="KW-0436">Ligase</keyword>
<name>A0AAW9NCQ7_9BACI</name>
<dbReference type="Pfam" id="PF00152">
    <property type="entry name" value="tRNA-synt_2"/>
    <property type="match status" value="1"/>
</dbReference>
<dbReference type="PROSITE" id="PS50862">
    <property type="entry name" value="AA_TRNA_LIGASE_II"/>
    <property type="match status" value="1"/>
</dbReference>
<comment type="subcellular location">
    <subcellularLocation>
        <location evidence="8">Cytoplasm</location>
    </subcellularLocation>
</comment>
<keyword evidence="4 8" id="KW-0547">Nucleotide-binding</keyword>
<dbReference type="InterPro" id="IPR045864">
    <property type="entry name" value="aa-tRNA-synth_II/BPL/LPL"/>
</dbReference>
<keyword evidence="2 8" id="KW-0963">Cytoplasm</keyword>
<evidence type="ECO:0000256" key="7">
    <source>
        <dbReference type="ARBA" id="ARBA00023146"/>
    </source>
</evidence>
<dbReference type="GO" id="GO:0140096">
    <property type="term" value="F:catalytic activity, acting on a protein"/>
    <property type="evidence" value="ECO:0007669"/>
    <property type="project" value="UniProtKB-ARBA"/>
</dbReference>
<dbReference type="AlphaFoldDB" id="A0AAW9NCQ7"/>
<organism evidence="10 11">
    <name type="scientific">Peribacillus castrilensis</name>
    <dbReference type="NCBI Taxonomy" id="2897690"/>
    <lineage>
        <taxon>Bacteria</taxon>
        <taxon>Bacillati</taxon>
        <taxon>Bacillota</taxon>
        <taxon>Bacilli</taxon>
        <taxon>Bacillales</taxon>
        <taxon>Bacillaceae</taxon>
        <taxon>Peribacillus</taxon>
    </lineage>
</organism>
<accession>A0AAW9NCQ7</accession>
<evidence type="ECO:0000313" key="10">
    <source>
        <dbReference type="EMBL" id="MEC0274721.1"/>
    </source>
</evidence>
<dbReference type="InterPro" id="IPR004365">
    <property type="entry name" value="NA-bd_OB_tRNA"/>
</dbReference>
<proteinExistence type="inferred from homology"/>
<comment type="similarity">
    <text evidence="1 8">Belongs to the class-II aminoacyl-tRNA synthetase family.</text>
</comment>
<reference evidence="10 11" key="1">
    <citation type="submission" date="2023-03" db="EMBL/GenBank/DDBJ databases">
        <title>Bacillus Genome Sequencing.</title>
        <authorList>
            <person name="Dunlap C."/>
        </authorList>
    </citation>
    <scope>NUCLEOTIDE SEQUENCE [LARGE SCALE GENOMIC DNA]</scope>
    <source>
        <strain evidence="10 11">B-41290</strain>
    </source>
</reference>
<evidence type="ECO:0000256" key="2">
    <source>
        <dbReference type="ARBA" id="ARBA00022490"/>
    </source>
</evidence>
<dbReference type="NCBIfam" id="TIGR00457">
    <property type="entry name" value="asnS"/>
    <property type="match status" value="1"/>
</dbReference>
<dbReference type="GO" id="GO:0006421">
    <property type="term" value="P:asparaginyl-tRNA aminoacylation"/>
    <property type="evidence" value="ECO:0007669"/>
    <property type="project" value="UniProtKB-UniRule"/>
</dbReference>
<dbReference type="InterPro" id="IPR004522">
    <property type="entry name" value="Asn-tRNA-ligase"/>
</dbReference>